<keyword evidence="6" id="KW-0479">Metal-binding</keyword>
<comment type="similarity">
    <text evidence="2">Belongs to the protein kinase superfamily. RIO-type Ser/Thr kinase family.</text>
</comment>
<dbReference type="InterPro" id="IPR030484">
    <property type="entry name" value="Rio2"/>
</dbReference>
<evidence type="ECO:0000256" key="13">
    <source>
        <dbReference type="SAM" id="MobiDB-lite"/>
    </source>
</evidence>
<evidence type="ECO:0000256" key="3">
    <source>
        <dbReference type="ARBA" id="ARBA00012513"/>
    </source>
</evidence>
<evidence type="ECO:0000256" key="2">
    <source>
        <dbReference type="ARBA" id="ARBA00009196"/>
    </source>
</evidence>
<dbReference type="SUPFAM" id="SSF46785">
    <property type="entry name" value="Winged helix' DNA-binding domain"/>
    <property type="match status" value="1"/>
</dbReference>
<dbReference type="PANTHER" id="PTHR45852:SF1">
    <property type="entry name" value="SERINE_THREONINE-PROTEIN KINASE RIO2"/>
    <property type="match status" value="1"/>
</dbReference>
<dbReference type="SMART" id="SM00090">
    <property type="entry name" value="RIO"/>
    <property type="match status" value="1"/>
</dbReference>
<dbReference type="InterPro" id="IPR036390">
    <property type="entry name" value="WH_DNA-bd_sf"/>
</dbReference>
<keyword evidence="10" id="KW-0460">Magnesium</keyword>
<dbReference type="WBParaSite" id="TMUE_2000006318.1">
    <property type="protein sequence ID" value="TMUE_2000006318.1"/>
    <property type="gene ID" value="WBGene00287982"/>
</dbReference>
<dbReference type="GO" id="GO:0004674">
    <property type="term" value="F:protein serine/threonine kinase activity"/>
    <property type="evidence" value="ECO:0007669"/>
    <property type="project" value="UniProtKB-KW"/>
</dbReference>
<comment type="catalytic activity">
    <reaction evidence="11">
        <text>L-threonyl-[protein] + ATP = O-phospho-L-threonyl-[protein] + ADP + H(+)</text>
        <dbReference type="Rhea" id="RHEA:46608"/>
        <dbReference type="Rhea" id="RHEA-COMP:11060"/>
        <dbReference type="Rhea" id="RHEA-COMP:11605"/>
        <dbReference type="ChEBI" id="CHEBI:15378"/>
        <dbReference type="ChEBI" id="CHEBI:30013"/>
        <dbReference type="ChEBI" id="CHEBI:30616"/>
        <dbReference type="ChEBI" id="CHEBI:61977"/>
        <dbReference type="ChEBI" id="CHEBI:456216"/>
        <dbReference type="EC" id="2.7.11.1"/>
    </reaction>
</comment>
<dbReference type="SUPFAM" id="SSF56112">
    <property type="entry name" value="Protein kinase-like (PK-like)"/>
    <property type="match status" value="1"/>
</dbReference>
<protein>
    <recommendedName>
        <fullName evidence="3">non-specific serine/threonine protein kinase</fullName>
        <ecNumber evidence="3">2.7.11.1</ecNumber>
    </recommendedName>
</protein>
<evidence type="ECO:0000259" key="14">
    <source>
        <dbReference type="SMART" id="SM00090"/>
    </source>
</evidence>
<dbReference type="InterPro" id="IPR000687">
    <property type="entry name" value="RIO_kinase"/>
</dbReference>
<evidence type="ECO:0000256" key="5">
    <source>
        <dbReference type="ARBA" id="ARBA00022679"/>
    </source>
</evidence>
<evidence type="ECO:0000256" key="6">
    <source>
        <dbReference type="ARBA" id="ARBA00022723"/>
    </source>
</evidence>
<evidence type="ECO:0000256" key="7">
    <source>
        <dbReference type="ARBA" id="ARBA00022741"/>
    </source>
</evidence>
<dbReference type="GO" id="GO:0005634">
    <property type="term" value="C:nucleus"/>
    <property type="evidence" value="ECO:0007669"/>
    <property type="project" value="TreeGrafter"/>
</dbReference>
<keyword evidence="7" id="KW-0547">Nucleotide-binding</keyword>
<dbReference type="Pfam" id="PF09202">
    <property type="entry name" value="Rio2_N"/>
    <property type="match status" value="1"/>
</dbReference>
<dbReference type="FunFam" id="3.30.200.20:FF:000052">
    <property type="entry name" value="Serine/threonine-protein kinase RIO2"/>
    <property type="match status" value="1"/>
</dbReference>
<keyword evidence="9" id="KW-0067">ATP-binding</keyword>
<evidence type="ECO:0000313" key="16">
    <source>
        <dbReference type="WBParaSite" id="TMUE_2000006318.1"/>
    </source>
</evidence>
<organism evidence="15 16">
    <name type="scientific">Trichuris muris</name>
    <name type="common">Mouse whipworm</name>
    <dbReference type="NCBI Taxonomy" id="70415"/>
    <lineage>
        <taxon>Eukaryota</taxon>
        <taxon>Metazoa</taxon>
        <taxon>Ecdysozoa</taxon>
        <taxon>Nematoda</taxon>
        <taxon>Enoplea</taxon>
        <taxon>Dorylaimia</taxon>
        <taxon>Trichinellida</taxon>
        <taxon>Trichuridae</taxon>
        <taxon>Trichuris</taxon>
    </lineage>
</organism>
<evidence type="ECO:0000256" key="10">
    <source>
        <dbReference type="ARBA" id="ARBA00022842"/>
    </source>
</evidence>
<keyword evidence="5" id="KW-0808">Transferase</keyword>
<evidence type="ECO:0000256" key="11">
    <source>
        <dbReference type="ARBA" id="ARBA00047899"/>
    </source>
</evidence>
<dbReference type="GO" id="GO:0005829">
    <property type="term" value="C:cytosol"/>
    <property type="evidence" value="ECO:0007669"/>
    <property type="project" value="TreeGrafter"/>
</dbReference>
<feature type="compositionally biased region" description="Acidic residues" evidence="13">
    <location>
        <begin position="313"/>
        <end position="322"/>
    </location>
</feature>
<dbReference type="Pfam" id="PF01163">
    <property type="entry name" value="RIO1"/>
    <property type="match status" value="1"/>
</dbReference>
<evidence type="ECO:0000256" key="9">
    <source>
        <dbReference type="ARBA" id="ARBA00022840"/>
    </source>
</evidence>
<dbReference type="InterPro" id="IPR018934">
    <property type="entry name" value="RIO_dom"/>
</dbReference>
<feature type="region of interest" description="Disordered" evidence="13">
    <location>
        <begin position="313"/>
        <end position="353"/>
    </location>
</feature>
<keyword evidence="8" id="KW-0418">Kinase</keyword>
<dbReference type="GO" id="GO:0005524">
    <property type="term" value="F:ATP binding"/>
    <property type="evidence" value="ECO:0007669"/>
    <property type="project" value="UniProtKB-KW"/>
</dbReference>
<proteinExistence type="inferred from homology"/>
<comment type="cofactor">
    <cofactor evidence="1">
        <name>Mg(2+)</name>
        <dbReference type="ChEBI" id="CHEBI:18420"/>
    </cofactor>
</comment>
<dbReference type="GO" id="GO:0046872">
    <property type="term" value="F:metal ion binding"/>
    <property type="evidence" value="ECO:0007669"/>
    <property type="project" value="UniProtKB-KW"/>
</dbReference>
<dbReference type="PANTHER" id="PTHR45852">
    <property type="entry name" value="SER/THR-PROTEIN KINASE RIO2"/>
    <property type="match status" value="1"/>
</dbReference>
<keyword evidence="4" id="KW-0723">Serine/threonine-protein kinase</keyword>
<dbReference type="InterPro" id="IPR011009">
    <property type="entry name" value="Kinase-like_dom_sf"/>
</dbReference>
<dbReference type="Gene3D" id="1.10.10.10">
    <property type="entry name" value="Winged helix-like DNA-binding domain superfamily/Winged helix DNA-binding domain"/>
    <property type="match status" value="1"/>
</dbReference>
<evidence type="ECO:0000256" key="8">
    <source>
        <dbReference type="ARBA" id="ARBA00022777"/>
    </source>
</evidence>
<dbReference type="Gene3D" id="3.30.200.20">
    <property type="entry name" value="Phosphorylase Kinase, domain 1"/>
    <property type="match status" value="1"/>
</dbReference>
<reference evidence="16" key="1">
    <citation type="submission" date="2019-12" db="UniProtKB">
        <authorList>
            <consortium name="WormBaseParasite"/>
        </authorList>
    </citation>
    <scope>IDENTIFICATION</scope>
</reference>
<sequence length="441" mass="50346">MPRMNISTIRQATGEDLRLLQAVELGMKNHELVGEPLVTALAKVRQHGLNKRLRSLVQRGLLAYVKQTRREGYRLTFFGYDCLALNALFHQDAVGSVGSMIGTGKESDIYLAKSKDDEQQLVIKFTRLGRASFRQLRVKRDYHARRSHISWLYLSRISAAKEHAFMQALHDRQFPVPFPVGVNRHCIVMEYVDGVPLAHVNVAANVGELYDRLIDFAVKVAECGLIHCDFNEFNVLVTSEGNPFVIDFPQAVSTKHPNAESYFDRDVQAIARFFENRFGYTSQVPLPDLKDITRKYDLDVLLKASGYKGISEDESVEEDIAEECASTSDGSSGLDKDDSKDEEDDENIHVEEKDTLQTITYKMGQFRFDSGLSLEGRDSRQWDSRSPAEIDYKEIRRIVKHDLARKMRKREIRLAKTECTRRNATKGVEKNMKRDVEVFGD</sequence>
<evidence type="ECO:0000256" key="12">
    <source>
        <dbReference type="ARBA" id="ARBA00048679"/>
    </source>
</evidence>
<dbReference type="Proteomes" id="UP000046395">
    <property type="component" value="Unassembled WGS sequence"/>
</dbReference>
<dbReference type="CDD" id="cd05144">
    <property type="entry name" value="RIO2_C"/>
    <property type="match status" value="1"/>
</dbReference>
<dbReference type="Gene3D" id="1.10.510.10">
    <property type="entry name" value="Transferase(Phosphotransferase) domain 1"/>
    <property type="match status" value="1"/>
</dbReference>
<feature type="domain" description="RIO kinase" evidence="14">
    <location>
        <begin position="66"/>
        <end position="294"/>
    </location>
</feature>
<accession>A0A5S6QGI1</accession>
<dbReference type="InterPro" id="IPR015285">
    <property type="entry name" value="RIO2_wHTH_N"/>
</dbReference>
<dbReference type="AlphaFoldDB" id="A0A5S6QGI1"/>
<dbReference type="InterPro" id="IPR036388">
    <property type="entry name" value="WH-like_DNA-bd_sf"/>
</dbReference>
<dbReference type="STRING" id="70415.A0A5S6QGI1"/>
<keyword evidence="15" id="KW-1185">Reference proteome</keyword>
<dbReference type="EC" id="2.7.11.1" evidence="3"/>
<comment type="catalytic activity">
    <reaction evidence="12">
        <text>L-seryl-[protein] + ATP = O-phospho-L-seryl-[protein] + ADP + H(+)</text>
        <dbReference type="Rhea" id="RHEA:17989"/>
        <dbReference type="Rhea" id="RHEA-COMP:9863"/>
        <dbReference type="Rhea" id="RHEA-COMP:11604"/>
        <dbReference type="ChEBI" id="CHEBI:15378"/>
        <dbReference type="ChEBI" id="CHEBI:29999"/>
        <dbReference type="ChEBI" id="CHEBI:30616"/>
        <dbReference type="ChEBI" id="CHEBI:83421"/>
        <dbReference type="ChEBI" id="CHEBI:456216"/>
        <dbReference type="EC" id="2.7.11.1"/>
    </reaction>
</comment>
<dbReference type="GO" id="GO:0030490">
    <property type="term" value="P:maturation of SSU-rRNA"/>
    <property type="evidence" value="ECO:0007669"/>
    <property type="project" value="TreeGrafter"/>
</dbReference>
<name>A0A5S6QGI1_TRIMR</name>
<dbReference type="GO" id="GO:0030688">
    <property type="term" value="C:preribosome, small subunit precursor"/>
    <property type="evidence" value="ECO:0007669"/>
    <property type="project" value="TreeGrafter"/>
</dbReference>
<evidence type="ECO:0000256" key="4">
    <source>
        <dbReference type="ARBA" id="ARBA00022527"/>
    </source>
</evidence>
<evidence type="ECO:0000313" key="15">
    <source>
        <dbReference type="Proteomes" id="UP000046395"/>
    </source>
</evidence>
<evidence type="ECO:0000256" key="1">
    <source>
        <dbReference type="ARBA" id="ARBA00001946"/>
    </source>
</evidence>